<evidence type="ECO:0000256" key="2">
    <source>
        <dbReference type="ARBA" id="ARBA00006971"/>
    </source>
</evidence>
<keyword evidence="8" id="KW-0645">Protease</keyword>
<evidence type="ECO:0000256" key="4">
    <source>
        <dbReference type="ARBA" id="ARBA00022989"/>
    </source>
</evidence>
<comment type="subcellular location">
    <subcellularLocation>
        <location evidence="1">Membrane</location>
    </subcellularLocation>
</comment>
<dbReference type="Pfam" id="PF01145">
    <property type="entry name" value="Band_7"/>
    <property type="match status" value="1"/>
</dbReference>
<gene>
    <name evidence="8" type="primary">hflK_6</name>
    <name evidence="8" type="ORF">GALL_117330</name>
</gene>
<evidence type="ECO:0000256" key="6">
    <source>
        <dbReference type="SAM" id="MobiDB-lite"/>
    </source>
</evidence>
<dbReference type="SMART" id="SM00244">
    <property type="entry name" value="PHB"/>
    <property type="match status" value="1"/>
</dbReference>
<evidence type="ECO:0000256" key="1">
    <source>
        <dbReference type="ARBA" id="ARBA00004370"/>
    </source>
</evidence>
<sequence>MPWSNQGNGGGNGPWGGGGNNPWGRGRGGPDLDGMLKEARAAFQSGFGGPGGVSPRMIGLVLLVLAALWGLSGIYTVNPDSVGVVLRFGRFVGITRPGLNYHLPYPIEEVLTPAVTRVNKLDVGYRVGASGETVADDDAAAQESLMLTGDENIVDINFSVFWQINDPEAYLFNIRHPEGTVKMVAESAMREIIGQLPIRAPLFENRQAINDRTRARMQELLDFYHAGITVVQVQLLKADPPAEVIDAFNDVQRAKADQERLSNEADAYSNNVVPVARGEAQRTIQEAQAYKQKVVALAQGESKRFLAMDQAYRLAPDITGRRLYLETMEDVLKNAQKVVIDPEVKGVVPYLPLPGLKTPSPKPQGDK</sequence>
<feature type="region of interest" description="Disordered" evidence="6">
    <location>
        <begin position="1"/>
        <end position="31"/>
    </location>
</feature>
<dbReference type="EMBL" id="MLJW01000045">
    <property type="protein sequence ID" value="OIR06259.1"/>
    <property type="molecule type" value="Genomic_DNA"/>
</dbReference>
<reference evidence="8" key="1">
    <citation type="submission" date="2016-10" db="EMBL/GenBank/DDBJ databases">
        <title>Sequence of Gallionella enrichment culture.</title>
        <authorList>
            <person name="Poehlein A."/>
            <person name="Muehling M."/>
            <person name="Daniel R."/>
        </authorList>
    </citation>
    <scope>NUCLEOTIDE SEQUENCE</scope>
</reference>
<dbReference type="GO" id="GO:0006508">
    <property type="term" value="P:proteolysis"/>
    <property type="evidence" value="ECO:0007669"/>
    <property type="project" value="UniProtKB-KW"/>
</dbReference>
<evidence type="ECO:0000256" key="5">
    <source>
        <dbReference type="ARBA" id="ARBA00023136"/>
    </source>
</evidence>
<dbReference type="InterPro" id="IPR010201">
    <property type="entry name" value="HflK"/>
</dbReference>
<comment type="similarity">
    <text evidence="2">Belongs to the band 7/mec-2 family. HflK subfamily.</text>
</comment>
<protein>
    <submittedName>
        <fullName evidence="8">Modulator of FtsH protease HflK</fullName>
    </submittedName>
</protein>
<dbReference type="InterPro" id="IPR036013">
    <property type="entry name" value="Band_7/SPFH_dom_sf"/>
</dbReference>
<name>A0A1J5SEA8_9ZZZZ</name>
<dbReference type="InterPro" id="IPR001107">
    <property type="entry name" value="Band_7"/>
</dbReference>
<dbReference type="Gene3D" id="3.30.479.30">
    <property type="entry name" value="Band 7 domain"/>
    <property type="match status" value="1"/>
</dbReference>
<accession>A0A1J5SEA8</accession>
<evidence type="ECO:0000313" key="8">
    <source>
        <dbReference type="EMBL" id="OIR06259.1"/>
    </source>
</evidence>
<dbReference type="GO" id="GO:0016020">
    <property type="term" value="C:membrane"/>
    <property type="evidence" value="ECO:0007669"/>
    <property type="project" value="UniProtKB-SubCell"/>
</dbReference>
<keyword evidence="5" id="KW-0472">Membrane</keyword>
<dbReference type="PANTHER" id="PTHR43327:SF2">
    <property type="entry name" value="MODULATOR OF FTSH PROTEASE HFLK"/>
    <property type="match status" value="1"/>
</dbReference>
<dbReference type="NCBIfam" id="TIGR01933">
    <property type="entry name" value="hflK"/>
    <property type="match status" value="1"/>
</dbReference>
<evidence type="ECO:0000259" key="7">
    <source>
        <dbReference type="SMART" id="SM00244"/>
    </source>
</evidence>
<organism evidence="8">
    <name type="scientific">mine drainage metagenome</name>
    <dbReference type="NCBI Taxonomy" id="410659"/>
    <lineage>
        <taxon>unclassified sequences</taxon>
        <taxon>metagenomes</taxon>
        <taxon>ecological metagenomes</taxon>
    </lineage>
</organism>
<dbReference type="SUPFAM" id="SSF117892">
    <property type="entry name" value="Band 7/SPFH domain"/>
    <property type="match status" value="1"/>
</dbReference>
<feature type="domain" description="Band 7" evidence="7">
    <location>
        <begin position="72"/>
        <end position="252"/>
    </location>
</feature>
<evidence type="ECO:0000256" key="3">
    <source>
        <dbReference type="ARBA" id="ARBA00022692"/>
    </source>
</evidence>
<dbReference type="PANTHER" id="PTHR43327">
    <property type="entry name" value="STOMATIN-LIKE PROTEIN 2, MITOCHONDRIAL"/>
    <property type="match status" value="1"/>
</dbReference>
<proteinExistence type="inferred from homology"/>
<dbReference type="CDD" id="cd03404">
    <property type="entry name" value="SPFH_HflK"/>
    <property type="match status" value="1"/>
</dbReference>
<feature type="compositionally biased region" description="Gly residues" evidence="6">
    <location>
        <begin position="7"/>
        <end position="27"/>
    </location>
</feature>
<keyword evidence="8" id="KW-0378">Hydrolase</keyword>
<keyword evidence="4" id="KW-1133">Transmembrane helix</keyword>
<dbReference type="AlphaFoldDB" id="A0A1J5SEA8"/>
<comment type="caution">
    <text evidence="8">The sequence shown here is derived from an EMBL/GenBank/DDBJ whole genome shotgun (WGS) entry which is preliminary data.</text>
</comment>
<keyword evidence="3" id="KW-0812">Transmembrane</keyword>
<dbReference type="GO" id="GO:0008233">
    <property type="term" value="F:peptidase activity"/>
    <property type="evidence" value="ECO:0007669"/>
    <property type="project" value="UniProtKB-KW"/>
</dbReference>
<dbReference type="InterPro" id="IPR050710">
    <property type="entry name" value="Band7/mec-2_domain"/>
</dbReference>